<evidence type="ECO:0000259" key="4">
    <source>
        <dbReference type="Pfam" id="PF10447"/>
    </source>
</evidence>
<name>A0A915KA44_ROMCU</name>
<organism evidence="5 6">
    <name type="scientific">Romanomermis culicivorax</name>
    <name type="common">Nematode worm</name>
    <dbReference type="NCBI Taxonomy" id="13658"/>
    <lineage>
        <taxon>Eukaryota</taxon>
        <taxon>Metazoa</taxon>
        <taxon>Ecdysozoa</taxon>
        <taxon>Nematoda</taxon>
        <taxon>Enoplea</taxon>
        <taxon>Dorylaimia</taxon>
        <taxon>Mermithida</taxon>
        <taxon>Mermithoidea</taxon>
        <taxon>Mermithidae</taxon>
        <taxon>Romanomermis</taxon>
    </lineage>
</organism>
<evidence type="ECO:0000313" key="5">
    <source>
        <dbReference type="Proteomes" id="UP000887565"/>
    </source>
</evidence>
<dbReference type="GO" id="GO:0005737">
    <property type="term" value="C:cytoplasm"/>
    <property type="evidence" value="ECO:0007669"/>
    <property type="project" value="TreeGrafter"/>
</dbReference>
<dbReference type="AlphaFoldDB" id="A0A915KA44"/>
<protein>
    <submittedName>
        <fullName evidence="6">Exosome complex component CSL4 C-terminal domain-containing protein</fullName>
    </submittedName>
</protein>
<keyword evidence="2" id="KW-0963">Cytoplasm</keyword>
<evidence type="ECO:0000256" key="2">
    <source>
        <dbReference type="ARBA" id="ARBA00022490"/>
    </source>
</evidence>
<dbReference type="OMA" id="PFKGAIR"/>
<feature type="domain" description="Exosome complex component CSL4 C-terminal" evidence="4">
    <location>
        <begin position="1"/>
        <end position="34"/>
    </location>
</feature>
<dbReference type="GO" id="GO:0005730">
    <property type="term" value="C:nucleolus"/>
    <property type="evidence" value="ECO:0007669"/>
    <property type="project" value="UniProtKB-SubCell"/>
</dbReference>
<dbReference type="SUPFAM" id="SSF50249">
    <property type="entry name" value="Nucleic acid-binding proteins"/>
    <property type="match status" value="1"/>
</dbReference>
<dbReference type="WBParaSite" id="nRc.2.0.1.t35567-RA">
    <property type="protein sequence ID" value="nRc.2.0.1.t35567-RA"/>
    <property type="gene ID" value="nRc.2.0.1.g35567"/>
</dbReference>
<evidence type="ECO:0000256" key="3">
    <source>
        <dbReference type="ARBA" id="ARBA00022835"/>
    </source>
</evidence>
<dbReference type="Pfam" id="PF10447">
    <property type="entry name" value="EXOSC1"/>
    <property type="match status" value="1"/>
</dbReference>
<accession>A0A915KA44</accession>
<keyword evidence="3" id="KW-0271">Exosome</keyword>
<evidence type="ECO:0000313" key="6">
    <source>
        <dbReference type="WBParaSite" id="nRc.2.0.1.t35567-RA"/>
    </source>
</evidence>
<dbReference type="InterPro" id="IPR019495">
    <property type="entry name" value="EXOSC1_C"/>
</dbReference>
<dbReference type="InterPro" id="IPR039771">
    <property type="entry name" value="Csl4"/>
</dbReference>
<sequence length="97" mass="11008">MIRREDIKSKDRDSTVVFECFKIGDVILARVVSLADMLSCILSTAEENLGVVYGRCPNSENLPHKMVAQNFSDLVCKECHVRENRKVAKIPQNLNEK</sequence>
<dbReference type="Gene3D" id="2.40.50.140">
    <property type="entry name" value="Nucleic acid-binding proteins"/>
    <property type="match status" value="1"/>
</dbReference>
<dbReference type="InterPro" id="IPR012340">
    <property type="entry name" value="NA-bd_OB-fold"/>
</dbReference>
<dbReference type="GO" id="GO:0003723">
    <property type="term" value="F:RNA binding"/>
    <property type="evidence" value="ECO:0007669"/>
    <property type="project" value="InterPro"/>
</dbReference>
<dbReference type="GO" id="GO:0000176">
    <property type="term" value="C:nuclear exosome (RNase complex)"/>
    <property type="evidence" value="ECO:0007669"/>
    <property type="project" value="TreeGrafter"/>
</dbReference>
<keyword evidence="5" id="KW-1185">Reference proteome</keyword>
<dbReference type="PANTHER" id="PTHR12686:SF8">
    <property type="entry name" value="EXOSOME COMPLEX COMPONENT CSL4"/>
    <property type="match status" value="1"/>
</dbReference>
<dbReference type="GO" id="GO:0006396">
    <property type="term" value="P:RNA processing"/>
    <property type="evidence" value="ECO:0007669"/>
    <property type="project" value="InterPro"/>
</dbReference>
<dbReference type="PANTHER" id="PTHR12686">
    <property type="entry name" value="3'-5' EXORIBONUCLEASE CSL4-RELATED"/>
    <property type="match status" value="1"/>
</dbReference>
<proteinExistence type="predicted"/>
<reference evidence="6" key="1">
    <citation type="submission" date="2022-11" db="UniProtKB">
        <authorList>
            <consortium name="WormBaseParasite"/>
        </authorList>
    </citation>
    <scope>IDENTIFICATION</scope>
</reference>
<evidence type="ECO:0000256" key="1">
    <source>
        <dbReference type="ARBA" id="ARBA00004604"/>
    </source>
</evidence>
<comment type="subcellular location">
    <subcellularLocation>
        <location evidence="1">Nucleus</location>
        <location evidence="1">Nucleolus</location>
    </subcellularLocation>
</comment>
<dbReference type="Proteomes" id="UP000887565">
    <property type="component" value="Unplaced"/>
</dbReference>